<name>A0A3G6TA42_9FLAO</name>
<keyword evidence="3" id="KW-1185">Reference proteome</keyword>
<dbReference type="AlphaFoldDB" id="A0A3G6TA42"/>
<feature type="compositionally biased region" description="Polar residues" evidence="1">
    <location>
        <begin position="1"/>
        <end position="10"/>
    </location>
</feature>
<feature type="region of interest" description="Disordered" evidence="1">
    <location>
        <begin position="1"/>
        <end position="24"/>
    </location>
</feature>
<dbReference type="KEGG" id="cben:EG339_09255"/>
<evidence type="ECO:0000256" key="1">
    <source>
        <dbReference type="SAM" id="MobiDB-lite"/>
    </source>
</evidence>
<protein>
    <submittedName>
        <fullName evidence="2">Uncharacterized protein</fullName>
    </submittedName>
</protein>
<accession>A0A3G6TA42</accession>
<dbReference type="Proteomes" id="UP000271193">
    <property type="component" value="Chromosome"/>
</dbReference>
<organism evidence="2 3">
    <name type="scientific">Chryseobacterium bernardetii</name>
    <dbReference type="NCBI Taxonomy" id="1241978"/>
    <lineage>
        <taxon>Bacteria</taxon>
        <taxon>Pseudomonadati</taxon>
        <taxon>Bacteroidota</taxon>
        <taxon>Flavobacteriia</taxon>
        <taxon>Flavobacteriales</taxon>
        <taxon>Weeksellaceae</taxon>
        <taxon>Chryseobacterium group</taxon>
        <taxon>Chryseobacterium</taxon>
    </lineage>
</organism>
<gene>
    <name evidence="2" type="ORF">EG339_09255</name>
</gene>
<evidence type="ECO:0000313" key="3">
    <source>
        <dbReference type="Proteomes" id="UP000271193"/>
    </source>
</evidence>
<evidence type="ECO:0000313" key="2">
    <source>
        <dbReference type="EMBL" id="AZB24767.1"/>
    </source>
</evidence>
<reference evidence="3" key="1">
    <citation type="submission" date="2018-11" db="EMBL/GenBank/DDBJ databases">
        <title>Proposal to divide the Flavobacteriaceae and reorganize its genera based on Amino Acid Identity values calculated from whole genome sequences.</title>
        <authorList>
            <person name="Nicholson A.C."/>
            <person name="Gulvik C.A."/>
            <person name="Whitney A.M."/>
            <person name="Humrighouse B.W."/>
            <person name="Bell M."/>
            <person name="Holmes B."/>
            <person name="Steigerwalt A.G."/>
            <person name="Villarma A."/>
            <person name="Sheth M."/>
            <person name="Batra D."/>
            <person name="Pryor J."/>
            <person name="Bernardet J.-F."/>
            <person name="Hugo C."/>
            <person name="Kampfer P."/>
            <person name="Newman J."/>
            <person name="McQuiston J.R."/>
        </authorList>
    </citation>
    <scope>NUCLEOTIDE SEQUENCE [LARGE SCALE GENOMIC DNA]</scope>
    <source>
        <strain evidence="3">G0229</strain>
    </source>
</reference>
<dbReference type="EMBL" id="CP033932">
    <property type="protein sequence ID" value="AZB24767.1"/>
    <property type="molecule type" value="Genomic_DNA"/>
</dbReference>
<proteinExistence type="predicted"/>
<sequence length="199" mass="23104">MSCKYSNQSTQEKDPKATSDTPKILKSENINPKISSEIDFDIIKPFKHLENESRFESGDIKLISKTDNSFMLTKKDFAVDEIDLSESNYEGPGYNIFSFQSKKNTPFEIVIIEATADIGTDWYYVIVLNNENLVDQFYIKEPRADSENTNIGDFIKISFKNNTLNLKFKKDKIAKYSKNTENLKSDNQYFYLTRKIELH</sequence>